<gene>
    <name evidence="1" type="ORF">Aargi30884_29410</name>
</gene>
<sequence>MQITNLKTEEILEYAQKQFPNMYISLDETDFYLPSIESGEICVEGIDHPVYVSTHYAYEDHLVNGNQTRYKIPISIFYVKKDAYDVIYDNRGCCFVPYIEDGCMQHVSYQEFLDMIPTFVNIVKI</sequence>
<dbReference type="Proteomes" id="UP000464754">
    <property type="component" value="Chromosome"/>
</dbReference>
<name>A0A6N4TMH9_9FIRM</name>
<evidence type="ECO:0000313" key="1">
    <source>
        <dbReference type="EMBL" id="BBK24038.1"/>
    </source>
</evidence>
<evidence type="ECO:0000313" key="2">
    <source>
        <dbReference type="Proteomes" id="UP000464754"/>
    </source>
</evidence>
<proteinExistence type="predicted"/>
<dbReference type="KEGG" id="aarg:Aargi30884_29410"/>
<accession>A0A6N4TMH9</accession>
<dbReference type="RefSeq" id="WP_118278044.1">
    <property type="nucleotide sequence ID" value="NZ_AP019695.1"/>
</dbReference>
<dbReference type="EMBL" id="AP019695">
    <property type="protein sequence ID" value="BBK24038.1"/>
    <property type="molecule type" value="Genomic_DNA"/>
</dbReference>
<keyword evidence="2" id="KW-1185">Reference proteome</keyword>
<protein>
    <submittedName>
        <fullName evidence="1">Uncharacterized protein</fullName>
    </submittedName>
</protein>
<organism evidence="1 2">
    <name type="scientific">Amedibacterium intestinale</name>
    <dbReference type="NCBI Taxonomy" id="2583452"/>
    <lineage>
        <taxon>Bacteria</taxon>
        <taxon>Bacillati</taxon>
        <taxon>Bacillota</taxon>
        <taxon>Erysipelotrichia</taxon>
        <taxon>Erysipelotrichales</taxon>
        <taxon>Erysipelotrichaceae</taxon>
        <taxon>Amedibacterium</taxon>
    </lineage>
</organism>
<reference evidence="2" key="1">
    <citation type="submission" date="2019-05" db="EMBL/GenBank/DDBJ databases">
        <title>Complete genome sequencing of Absiella argi strain JCM 30884.</title>
        <authorList>
            <person name="Sakamoto M."/>
            <person name="Murakami T."/>
            <person name="Mori H."/>
        </authorList>
    </citation>
    <scope>NUCLEOTIDE SEQUENCE [LARGE SCALE GENOMIC DNA]</scope>
    <source>
        <strain evidence="2">JCM 30884</strain>
    </source>
</reference>
<dbReference type="AlphaFoldDB" id="A0A6N4TMH9"/>